<proteinExistence type="inferred from homology"/>
<evidence type="ECO:0000256" key="1">
    <source>
        <dbReference type="ARBA" id="ARBA00001946"/>
    </source>
</evidence>
<accession>A0ABV6R5U4</accession>
<dbReference type="CDD" id="cd02012">
    <property type="entry name" value="TPP_TK"/>
    <property type="match status" value="1"/>
</dbReference>
<keyword evidence="7" id="KW-0786">Thiamine pyrophosphate</keyword>
<dbReference type="Gene3D" id="3.40.50.920">
    <property type="match status" value="1"/>
</dbReference>
<evidence type="ECO:0000313" key="11">
    <source>
        <dbReference type="Proteomes" id="UP001589793"/>
    </source>
</evidence>
<dbReference type="SUPFAM" id="SSF52922">
    <property type="entry name" value="TK C-terminal domain-like"/>
    <property type="match status" value="1"/>
</dbReference>
<keyword evidence="6" id="KW-0460">Magnesium</keyword>
<dbReference type="InterPro" id="IPR005475">
    <property type="entry name" value="Transketolase-like_Pyr-bd"/>
</dbReference>
<dbReference type="InterPro" id="IPR009014">
    <property type="entry name" value="Transketo_C/PFOR_II"/>
</dbReference>
<dbReference type="PANTHER" id="PTHR43522">
    <property type="entry name" value="TRANSKETOLASE"/>
    <property type="match status" value="1"/>
</dbReference>
<dbReference type="Gene3D" id="3.40.50.970">
    <property type="match status" value="2"/>
</dbReference>
<dbReference type="InterPro" id="IPR029061">
    <property type="entry name" value="THDP-binding"/>
</dbReference>
<evidence type="ECO:0000256" key="3">
    <source>
        <dbReference type="ARBA" id="ARBA00007131"/>
    </source>
</evidence>
<feature type="domain" description="Transketolase-like pyrimidine-binding" evidence="9">
    <location>
        <begin position="356"/>
        <end position="527"/>
    </location>
</feature>
<dbReference type="Pfam" id="PF22613">
    <property type="entry name" value="Transketolase_C_1"/>
    <property type="match status" value="1"/>
</dbReference>
<dbReference type="CDD" id="cd07033">
    <property type="entry name" value="TPP_PYR_DXS_TK_like"/>
    <property type="match status" value="1"/>
</dbReference>
<dbReference type="Proteomes" id="UP001589793">
    <property type="component" value="Unassembled WGS sequence"/>
</dbReference>
<evidence type="ECO:0000256" key="2">
    <source>
        <dbReference type="ARBA" id="ARBA00001964"/>
    </source>
</evidence>
<evidence type="ECO:0000259" key="9">
    <source>
        <dbReference type="SMART" id="SM00861"/>
    </source>
</evidence>
<dbReference type="InterPro" id="IPR055152">
    <property type="entry name" value="Transketolase-like_C_2"/>
</dbReference>
<dbReference type="RefSeq" id="WP_376977088.1">
    <property type="nucleotide sequence ID" value="NZ_JBHLSV010000001.1"/>
</dbReference>
<comment type="cofactor">
    <cofactor evidence="2">
        <name>thiamine diphosphate</name>
        <dbReference type="ChEBI" id="CHEBI:58937"/>
    </cofactor>
</comment>
<dbReference type="PROSITE" id="PS00802">
    <property type="entry name" value="TRANSKETOLASE_2"/>
    <property type="match status" value="1"/>
</dbReference>
<dbReference type="Pfam" id="PF02779">
    <property type="entry name" value="Transket_pyr"/>
    <property type="match status" value="1"/>
</dbReference>
<reference evidence="10 11" key="1">
    <citation type="submission" date="2024-09" db="EMBL/GenBank/DDBJ databases">
        <authorList>
            <person name="Sun Q."/>
            <person name="Mori K."/>
        </authorList>
    </citation>
    <scope>NUCLEOTIDE SEQUENCE [LARGE SCALE GENOMIC DNA]</scope>
    <source>
        <strain evidence="10 11">CICC 10874</strain>
    </source>
</reference>
<sequence length="660" mass="69725">MASTTARPDSAPATALDDRCAHTLRKLAVEQVLAAGSGHYGFPLGAADLVDELFSRYLRFDGTAPQWPNRDRFVLSAGHGSAMLYAVLHLAGYDLTADDLRAFRTLHSRTPGHPERGETDGVEVTTGPLGQGLANAVGLAIAETALRAQLGADVISHRTVVLASDGDLMEGIAYEAAALAAEQRLGSLIVCYDDNDIVIDSAASSVMSSQGVCDAFAALGWRIVEVADGNDRAALREGLDEAFEQGDGRPTLVRVPTVIGLLSPRAGTSASHSGAPTTEEHEEIVRALGLEDVGPFEVPADVADRWQAVRECGAALRRQWEEAQGEAWDRHARELAEKVAEARERILELPAPTAPVATRVSSSRALAALPGLDVGILGGSADLAGATGTVLADGGIFGPDDRRGANIRFGVREHAMGAIANGITAHSVLRGIGSTFLMFATYEANALRMSAIQRLGAIHVFSHDSILVGEDGPTHQPVEVLPFLRAIPDFEVWRPADDLETRVVWAEVLATPDRPAAIVLSRSGVDQIQALRTPDDIAAGAYVAHDADEPEAVVFATGAEVTTAVDAAQRAAHRVRVLSVPNLERFRDMPRDRREELAPSSLPRICVEASHPMSWYGIARDGDAVIGVSGFGASAPAADVAAEHGMTATAVCCAIERAIQ</sequence>
<dbReference type="SUPFAM" id="SSF52518">
    <property type="entry name" value="Thiamin diphosphate-binding fold (THDP-binding)"/>
    <property type="match status" value="2"/>
</dbReference>
<evidence type="ECO:0000256" key="6">
    <source>
        <dbReference type="ARBA" id="ARBA00022842"/>
    </source>
</evidence>
<dbReference type="EMBL" id="JBHLSV010000001">
    <property type="protein sequence ID" value="MFC0672349.1"/>
    <property type="molecule type" value="Genomic_DNA"/>
</dbReference>
<comment type="cofactor">
    <cofactor evidence="1">
        <name>Mg(2+)</name>
        <dbReference type="ChEBI" id="CHEBI:18420"/>
    </cofactor>
</comment>
<keyword evidence="5" id="KW-0479">Metal-binding</keyword>
<evidence type="ECO:0000256" key="7">
    <source>
        <dbReference type="ARBA" id="ARBA00023052"/>
    </source>
</evidence>
<evidence type="ECO:0000256" key="8">
    <source>
        <dbReference type="ARBA" id="ARBA00049473"/>
    </source>
</evidence>
<gene>
    <name evidence="10" type="ORF">ACFFF6_00110</name>
</gene>
<name>A0ABV6R5U4_9MICO</name>
<dbReference type="Pfam" id="PF00456">
    <property type="entry name" value="Transketolase_N"/>
    <property type="match status" value="1"/>
</dbReference>
<comment type="similarity">
    <text evidence="3">Belongs to the transketolase family.</text>
</comment>
<organism evidence="10 11">
    <name type="scientific">Brachybacterium hainanense</name>
    <dbReference type="NCBI Taxonomy" id="1541174"/>
    <lineage>
        <taxon>Bacteria</taxon>
        <taxon>Bacillati</taxon>
        <taxon>Actinomycetota</taxon>
        <taxon>Actinomycetes</taxon>
        <taxon>Micrococcales</taxon>
        <taxon>Dermabacteraceae</taxon>
        <taxon>Brachybacterium</taxon>
    </lineage>
</organism>
<dbReference type="SMART" id="SM00861">
    <property type="entry name" value="Transket_pyr"/>
    <property type="match status" value="1"/>
</dbReference>
<keyword evidence="11" id="KW-1185">Reference proteome</keyword>
<dbReference type="InterPro" id="IPR020826">
    <property type="entry name" value="Transketolase_BS"/>
</dbReference>
<comment type="catalytic activity">
    <reaction evidence="8">
        <text>D-sedoheptulose 7-phosphate + D-glyceraldehyde 3-phosphate = aldehydo-D-ribose 5-phosphate + D-xylulose 5-phosphate</text>
        <dbReference type="Rhea" id="RHEA:10508"/>
        <dbReference type="ChEBI" id="CHEBI:57483"/>
        <dbReference type="ChEBI" id="CHEBI:57737"/>
        <dbReference type="ChEBI" id="CHEBI:58273"/>
        <dbReference type="ChEBI" id="CHEBI:59776"/>
        <dbReference type="EC" id="2.2.1.1"/>
    </reaction>
</comment>
<dbReference type="InterPro" id="IPR033247">
    <property type="entry name" value="Transketolase_fam"/>
</dbReference>
<evidence type="ECO:0000256" key="5">
    <source>
        <dbReference type="ARBA" id="ARBA00022723"/>
    </source>
</evidence>
<evidence type="ECO:0000256" key="4">
    <source>
        <dbReference type="ARBA" id="ARBA00022679"/>
    </source>
</evidence>
<comment type="caution">
    <text evidence="10">The sequence shown here is derived from an EMBL/GenBank/DDBJ whole genome shotgun (WGS) entry which is preliminary data.</text>
</comment>
<dbReference type="InterPro" id="IPR005474">
    <property type="entry name" value="Transketolase_N"/>
</dbReference>
<protein>
    <submittedName>
        <fullName evidence="10">1-deoxy-D-xylulose-5-phosphate synthase N-terminal domain-containing protein</fullName>
    </submittedName>
</protein>
<dbReference type="PANTHER" id="PTHR43522:SF2">
    <property type="entry name" value="TRANSKETOLASE 1-RELATED"/>
    <property type="match status" value="1"/>
</dbReference>
<keyword evidence="4" id="KW-0808">Transferase</keyword>
<evidence type="ECO:0000313" key="10">
    <source>
        <dbReference type="EMBL" id="MFC0672349.1"/>
    </source>
</evidence>